<dbReference type="Gene3D" id="3.30.700.10">
    <property type="entry name" value="Glycoprotein, Type 4 Pilin"/>
    <property type="match status" value="1"/>
</dbReference>
<keyword evidence="2" id="KW-1133">Transmembrane helix</keyword>
<dbReference type="NCBIfam" id="TIGR02532">
    <property type="entry name" value="IV_pilin_GFxxxE"/>
    <property type="match status" value="1"/>
</dbReference>
<accession>B9XM85</accession>
<evidence type="ECO:0000313" key="3">
    <source>
        <dbReference type="EMBL" id="EEF59078.1"/>
    </source>
</evidence>
<keyword evidence="2" id="KW-0472">Membrane</keyword>
<proteinExistence type="predicted"/>
<dbReference type="PANTHER" id="PTHR30093">
    <property type="entry name" value="GENERAL SECRETION PATHWAY PROTEIN G"/>
    <property type="match status" value="1"/>
</dbReference>
<dbReference type="InterPro" id="IPR045584">
    <property type="entry name" value="Pilin-like"/>
</dbReference>
<evidence type="ECO:0000256" key="1">
    <source>
        <dbReference type="SAM" id="MobiDB-lite"/>
    </source>
</evidence>
<name>B9XM85_PEDPL</name>
<dbReference type="STRING" id="320771.Cflav_PD2206"/>
<gene>
    <name evidence="3" type="ORF">Cflav_PD2206</name>
</gene>
<keyword evidence="2" id="KW-0812">Transmembrane</keyword>
<reference evidence="3 4" key="1">
    <citation type="journal article" date="2011" name="J. Bacteriol.">
        <title>Genome sequence of 'Pedosphaera parvula' Ellin514, an aerobic Verrucomicrobial isolate from pasture soil.</title>
        <authorList>
            <person name="Kant R."/>
            <person name="van Passel M.W."/>
            <person name="Sangwan P."/>
            <person name="Palva A."/>
            <person name="Lucas S."/>
            <person name="Copeland A."/>
            <person name="Lapidus A."/>
            <person name="Glavina Del Rio T."/>
            <person name="Dalin E."/>
            <person name="Tice H."/>
            <person name="Bruce D."/>
            <person name="Goodwin L."/>
            <person name="Pitluck S."/>
            <person name="Chertkov O."/>
            <person name="Larimer F.W."/>
            <person name="Land M.L."/>
            <person name="Hauser L."/>
            <person name="Brettin T.S."/>
            <person name="Detter J.C."/>
            <person name="Han S."/>
            <person name="de Vos W.M."/>
            <person name="Janssen P.H."/>
            <person name="Smidt H."/>
        </authorList>
    </citation>
    <scope>NUCLEOTIDE SEQUENCE [LARGE SCALE GENOMIC DNA]</scope>
    <source>
        <strain evidence="3 4">Ellin514</strain>
    </source>
</reference>
<dbReference type="Proteomes" id="UP000003688">
    <property type="component" value="Unassembled WGS sequence"/>
</dbReference>
<dbReference type="InterPro" id="IPR012902">
    <property type="entry name" value="N_methyl_site"/>
</dbReference>
<dbReference type="SUPFAM" id="SSF54523">
    <property type="entry name" value="Pili subunits"/>
    <property type="match status" value="1"/>
</dbReference>
<dbReference type="Pfam" id="PF07963">
    <property type="entry name" value="N_methyl"/>
    <property type="match status" value="1"/>
</dbReference>
<evidence type="ECO:0000256" key="2">
    <source>
        <dbReference type="SAM" id="Phobius"/>
    </source>
</evidence>
<organism evidence="3 4">
    <name type="scientific">Pedosphaera parvula (strain Ellin514)</name>
    <dbReference type="NCBI Taxonomy" id="320771"/>
    <lineage>
        <taxon>Bacteria</taxon>
        <taxon>Pseudomonadati</taxon>
        <taxon>Verrucomicrobiota</taxon>
        <taxon>Pedosphaerae</taxon>
        <taxon>Pedosphaerales</taxon>
        <taxon>Pedosphaeraceae</taxon>
        <taxon>Pedosphaera</taxon>
    </lineage>
</organism>
<dbReference type="AlphaFoldDB" id="B9XM85"/>
<dbReference type="PROSITE" id="PS00409">
    <property type="entry name" value="PROKAR_NTER_METHYL"/>
    <property type="match status" value="1"/>
</dbReference>
<dbReference type="EMBL" id="ABOX02000033">
    <property type="protein sequence ID" value="EEF59078.1"/>
    <property type="molecule type" value="Genomic_DNA"/>
</dbReference>
<feature type="transmembrane region" description="Helical" evidence="2">
    <location>
        <begin position="21"/>
        <end position="46"/>
    </location>
</feature>
<dbReference type="PANTHER" id="PTHR30093:SF2">
    <property type="entry name" value="TYPE II SECRETION SYSTEM PROTEIN H"/>
    <property type="match status" value="1"/>
</dbReference>
<protein>
    <recommendedName>
        <fullName evidence="5">Type II secretory pathway pseudopilin PulG-like protein</fullName>
    </recommendedName>
</protein>
<evidence type="ECO:0008006" key="5">
    <source>
        <dbReference type="Google" id="ProtNLM"/>
    </source>
</evidence>
<comment type="caution">
    <text evidence="3">The sequence shown here is derived from an EMBL/GenBank/DDBJ whole genome shotgun (WGS) entry which is preliminary data.</text>
</comment>
<evidence type="ECO:0000313" key="4">
    <source>
        <dbReference type="Proteomes" id="UP000003688"/>
    </source>
</evidence>
<sequence length="268" mass="29394">MRARFKSISDERVGVIQAKDMIVEGFTLIELLVVIAIIAILAGLLLPALTRAKEKAKQTSCLNNLKQIGIGYILYRDDNGDINVPYRYCPDTPTDPYGSTAGVPSGNGPNSPPPTGPNEIWWAPYDPTQVPDGVPGAGFKTGLLFPYLNVTNIFKCPVEQQWQCGYGMNYSEGSPMVKPDGFVTHAAERLIIWDHRRSPGCSDSRVTAAPRPPWVPFDNTSHYPTRHGAGFNGLFYDGHAEIIKPLQLRVSNFREPGSQPPVPGYPGE</sequence>
<feature type="region of interest" description="Disordered" evidence="1">
    <location>
        <begin position="97"/>
        <end position="116"/>
    </location>
</feature>
<keyword evidence="4" id="KW-1185">Reference proteome</keyword>